<feature type="compositionally biased region" description="Low complexity" evidence="9">
    <location>
        <begin position="251"/>
        <end position="261"/>
    </location>
</feature>
<dbReference type="GO" id="GO:0017158">
    <property type="term" value="P:regulation of calcium ion-dependent exocytosis"/>
    <property type="evidence" value="ECO:0007669"/>
    <property type="project" value="TreeGrafter"/>
</dbReference>
<evidence type="ECO:0000256" key="8">
    <source>
        <dbReference type="PROSITE-ProRule" id="PRU00091"/>
    </source>
</evidence>
<feature type="region of interest" description="Disordered" evidence="9">
    <location>
        <begin position="742"/>
        <end position="763"/>
    </location>
</feature>
<keyword evidence="6" id="KW-0770">Synapse</keyword>
<feature type="domain" description="FYVE-type" evidence="11">
    <location>
        <begin position="507"/>
        <end position="568"/>
    </location>
</feature>
<feature type="compositionally biased region" description="Low complexity" evidence="9">
    <location>
        <begin position="917"/>
        <end position="926"/>
    </location>
</feature>
<keyword evidence="5" id="KW-0106">Calcium</keyword>
<dbReference type="InterPro" id="IPR013083">
    <property type="entry name" value="Znf_RING/FYVE/PHD"/>
</dbReference>
<dbReference type="GO" id="GO:0016020">
    <property type="term" value="C:membrane"/>
    <property type="evidence" value="ECO:0007669"/>
    <property type="project" value="InterPro"/>
</dbReference>
<evidence type="ECO:0000256" key="1">
    <source>
        <dbReference type="ARBA" id="ARBA00022723"/>
    </source>
</evidence>
<feature type="domain" description="RabBD" evidence="12">
    <location>
        <begin position="459"/>
        <end position="581"/>
    </location>
</feature>
<feature type="compositionally biased region" description="Basic and acidic residues" evidence="9">
    <location>
        <begin position="293"/>
        <end position="302"/>
    </location>
</feature>
<dbReference type="Proteomes" id="UP000887572">
    <property type="component" value="Unplaced"/>
</dbReference>
<feature type="compositionally biased region" description="Basic and acidic residues" evidence="9">
    <location>
        <begin position="643"/>
        <end position="653"/>
    </location>
</feature>
<feature type="compositionally biased region" description="Low complexity" evidence="9">
    <location>
        <begin position="973"/>
        <end position="991"/>
    </location>
</feature>
<dbReference type="SUPFAM" id="SSF57903">
    <property type="entry name" value="FYVE/PHD zinc finger"/>
    <property type="match status" value="1"/>
</dbReference>
<feature type="compositionally biased region" description="Pro residues" evidence="9">
    <location>
        <begin position="906"/>
        <end position="916"/>
    </location>
</feature>
<keyword evidence="13" id="KW-1185">Reference proteome</keyword>
<dbReference type="InterPro" id="IPR017455">
    <property type="entry name" value="Znf_FYVE-rel"/>
</dbReference>
<evidence type="ECO:0000313" key="13">
    <source>
        <dbReference type="Proteomes" id="UP000887572"/>
    </source>
</evidence>
<dbReference type="GO" id="GO:0008270">
    <property type="term" value="F:zinc ion binding"/>
    <property type="evidence" value="ECO:0007669"/>
    <property type="project" value="UniProtKB-KW"/>
</dbReference>
<evidence type="ECO:0000256" key="4">
    <source>
        <dbReference type="ARBA" id="ARBA00022833"/>
    </source>
</evidence>
<dbReference type="InterPro" id="IPR010911">
    <property type="entry name" value="Rab_BD"/>
</dbReference>
<dbReference type="WBParaSite" id="Gr19_v10_g12332.t4">
    <property type="protein sequence ID" value="Gr19_v10_g12332.t4"/>
    <property type="gene ID" value="Gr19_v10_g12332"/>
</dbReference>
<dbReference type="GO" id="GO:0031267">
    <property type="term" value="F:small GTPase binding"/>
    <property type="evidence" value="ECO:0007669"/>
    <property type="project" value="InterPro"/>
</dbReference>
<evidence type="ECO:0000256" key="7">
    <source>
        <dbReference type="ARBA" id="ARBA00034103"/>
    </source>
</evidence>
<accession>A0A914GYJ8</accession>
<dbReference type="InterPro" id="IPR011011">
    <property type="entry name" value="Znf_FYVE_PHD"/>
</dbReference>
<feature type="compositionally biased region" description="Polar residues" evidence="9">
    <location>
        <begin position="1089"/>
        <end position="1113"/>
    </location>
</feature>
<dbReference type="GO" id="GO:0008021">
    <property type="term" value="C:synaptic vesicle"/>
    <property type="evidence" value="ECO:0007669"/>
    <property type="project" value="InterPro"/>
</dbReference>
<dbReference type="PRINTS" id="PR00360">
    <property type="entry name" value="C2DOMAIN"/>
</dbReference>
<feature type="compositionally biased region" description="Low complexity" evidence="9">
    <location>
        <begin position="703"/>
        <end position="714"/>
    </location>
</feature>
<dbReference type="PANTHER" id="PTHR45729:SF6">
    <property type="entry name" value="RABPHILIN, ISOFORM A"/>
    <property type="match status" value="1"/>
</dbReference>
<dbReference type="InterPro" id="IPR043566">
    <property type="entry name" value="Rabphilin/DOC2/Noc2"/>
</dbReference>
<feature type="region of interest" description="Disordered" evidence="9">
    <location>
        <begin position="612"/>
        <end position="717"/>
    </location>
</feature>
<feature type="region of interest" description="Disordered" evidence="9">
    <location>
        <begin position="1087"/>
        <end position="1121"/>
    </location>
</feature>
<dbReference type="SMART" id="SM00239">
    <property type="entry name" value="C2"/>
    <property type="match status" value="2"/>
</dbReference>
<keyword evidence="3 8" id="KW-0863">Zinc-finger</keyword>
<evidence type="ECO:0000259" key="12">
    <source>
        <dbReference type="PROSITE" id="PS50916"/>
    </source>
</evidence>
<protein>
    <submittedName>
        <fullName evidence="14">Rabphilin</fullName>
    </submittedName>
</protein>
<dbReference type="GO" id="GO:0006886">
    <property type="term" value="P:intracellular protein transport"/>
    <property type="evidence" value="ECO:0007669"/>
    <property type="project" value="InterPro"/>
</dbReference>
<dbReference type="Pfam" id="PF02318">
    <property type="entry name" value="FYVE_2"/>
    <property type="match status" value="1"/>
</dbReference>
<feature type="region of interest" description="Disordered" evidence="9">
    <location>
        <begin position="330"/>
        <end position="361"/>
    </location>
</feature>
<dbReference type="SUPFAM" id="SSF49562">
    <property type="entry name" value="C2 domain (Calcium/lipid-binding domain, CaLB)"/>
    <property type="match status" value="2"/>
</dbReference>
<sequence length="1456" mass="158359">MATNLSRKQGHCNFRADGGDDSAEPAASGLAGVNSSPPSPGPVQIAYEYERHCCHWTAVASTSTIATALCPHQRRFCSVSSPSLLRSSFRIPPNSATNNRRHPADFLSSSHCQFLAVPAIAIQRIHRRMSAYGSAEMGRGGADKRKKKHPQLLRLTGQRAQSCTDFSNRLASSALPPSSLAAAALSAKHIHESGWDSSELFAPFQPIPPSLCSVSGSAPASASATDSASTNIFKNKEMAAKCLNSHRPLHSSDSGSCSAPPSLSPERKTSSARLRSSRFCCSFRRTLKRTPKRERCGDKKESVASMAHPSPEESQLLARAWSRKESRTLILPDGPRAGNRRERVDSCGAGSVAEGGERSRESSTFSLRRLSKAFFQEKDDQRIVREGRQTKGKAMAKRDPAKLNIRKEFLDLMNDWEIGGTPNPWVCPSDRHLQLRAQLKSGWSVRTANARSPTTSKQALINGGISEAEQAQIQKVLERAEAGRQNEQQRICKMIERLERLRARATGNGVTQCLLCQTEFGLLAAKSYAAMCSDCRKYVCQRNCGVETFDQKRREPIFLCKICSEYREVMWKKSGAWFYREVPLPPSSSRPASAMAGSITMMVNGGPASYLPLSPSARSNPPLGSQTGPMARRHFDFGGGHQPRTDGRSEQHHQQQRNRAPVPIPMEQQQRLKTTPRPRIIPSWVHDGLQQSSVSVDDDSDGESASSSTSSSLEPAQFRKSLVAAKERALSVKQHAAAHAFGGHASGASGGVRTNKTKHGGAGALVHLGTQKLQRVALGRAGRMSDTDSENERGGYCDDAVSRRSSPSTSPRHSLATPSSFGGDDIGQNAQNGAIGATRGSDGTGACGEQTLSDSRSVDSGVVQSDHSAQQQATADGLVAYAHSQFIAAPSPHDQPFFQQRLPAQTPSPVPPPIPPRSATIAATPPKAVLSNTASPYHTHFPYPPSRRPASAAATPSATSMIKLKGSSGGNHSGSSHESIPARVGGAASRGMGSGGMHGHGEHAPMTAATSSASLAPEVFGDSRRSTQSTAPPTKEERAELEQTAEGLEEELDNNNSPDSPTFMNSPEDDSKHLRTLSSRRDAFASLRPISSNSASSPTRAPCHKTQSLGTSCQSQQQQRRRYPMLMHPSVSVESAQSDESTDDPQHIAISRNNGTELHYSPHLALTTPKRPHSANSLPTIDENSGTLGSIQFNLTYLVAEKQLIIHLIRAQNLKAMDKNGFSDPYVKFHLLPGNIKATKLTSRTIEKTLNPEWNEEMIYYGITEEERQRKSLRVTVLDRDRIGSDFLGETRVALNKLPLGQTKKFNLYLEHAMPIPAHEKGFAGTNKDTQGSLFVIIKRCAELLGMDSTGFSDPYCKVSLTPLATKAHRLRTTIKKRTLNPEFNEVLQFIVPFKDLPRKTLVIGVYDYDVGRHDDYIGGIVLSTAAPGERGRQWQQVIENPGKTFEHWHRLEVDD</sequence>
<dbReference type="PANTHER" id="PTHR45729">
    <property type="entry name" value="RABPHILIN, ISOFORM A"/>
    <property type="match status" value="1"/>
</dbReference>
<feature type="region of interest" description="Disordered" evidence="9">
    <location>
        <begin position="291"/>
        <end position="313"/>
    </location>
</feature>
<evidence type="ECO:0000313" key="14">
    <source>
        <dbReference type="WBParaSite" id="Gr19_v10_g12332.t4"/>
    </source>
</evidence>
<feature type="region of interest" description="Disordered" evidence="9">
    <location>
        <begin position="1"/>
        <end position="38"/>
    </location>
</feature>
<evidence type="ECO:0000259" key="10">
    <source>
        <dbReference type="PROSITE" id="PS50004"/>
    </source>
</evidence>
<dbReference type="CDD" id="cd15746">
    <property type="entry name" value="FYVE_RP3A_like"/>
    <property type="match status" value="1"/>
</dbReference>
<dbReference type="InterPro" id="IPR000008">
    <property type="entry name" value="C2_dom"/>
</dbReference>
<feature type="region of interest" description="Disordered" evidence="9">
    <location>
        <begin position="778"/>
        <end position="871"/>
    </location>
</feature>
<feature type="compositionally biased region" description="Basic and acidic residues" evidence="9">
    <location>
        <begin position="783"/>
        <end position="802"/>
    </location>
</feature>
<feature type="region of interest" description="Disordered" evidence="9">
    <location>
        <begin position="246"/>
        <end position="271"/>
    </location>
</feature>
<dbReference type="InterPro" id="IPR030541">
    <property type="entry name" value="FYVE_RBF-1"/>
</dbReference>
<dbReference type="Gene3D" id="2.60.40.150">
    <property type="entry name" value="C2 domain"/>
    <property type="match status" value="2"/>
</dbReference>
<dbReference type="PROSITE" id="PS50916">
    <property type="entry name" value="RABBD"/>
    <property type="match status" value="1"/>
</dbReference>
<dbReference type="PROSITE" id="PS50004">
    <property type="entry name" value="C2"/>
    <property type="match status" value="2"/>
</dbReference>
<dbReference type="PROSITE" id="PS50178">
    <property type="entry name" value="ZF_FYVE"/>
    <property type="match status" value="1"/>
</dbReference>
<feature type="region of interest" description="Disordered" evidence="9">
    <location>
        <begin position="890"/>
        <end position="1073"/>
    </location>
</feature>
<evidence type="ECO:0000256" key="9">
    <source>
        <dbReference type="SAM" id="MobiDB-lite"/>
    </source>
</evidence>
<reference evidence="14" key="1">
    <citation type="submission" date="2022-11" db="UniProtKB">
        <authorList>
            <consortium name="WormBaseParasite"/>
        </authorList>
    </citation>
    <scope>IDENTIFICATION</scope>
</reference>
<dbReference type="GO" id="GO:0006887">
    <property type="term" value="P:exocytosis"/>
    <property type="evidence" value="ECO:0007669"/>
    <property type="project" value="InterPro"/>
</dbReference>
<evidence type="ECO:0000256" key="3">
    <source>
        <dbReference type="ARBA" id="ARBA00022771"/>
    </source>
</evidence>
<dbReference type="CDD" id="cd04035">
    <property type="entry name" value="C2A_Rabphilin_Doc2"/>
    <property type="match status" value="1"/>
</dbReference>
<comment type="subcellular location">
    <subcellularLocation>
        <location evidence="7">Synapse</location>
    </subcellularLocation>
</comment>
<evidence type="ECO:0000256" key="6">
    <source>
        <dbReference type="ARBA" id="ARBA00023018"/>
    </source>
</evidence>
<dbReference type="InterPro" id="IPR047022">
    <property type="entry name" value="Rabphilin_Doc2_C2A"/>
</dbReference>
<dbReference type="InterPro" id="IPR041282">
    <property type="entry name" value="FYVE_2"/>
</dbReference>
<feature type="domain" description="C2" evidence="10">
    <location>
        <begin position="1317"/>
        <end position="1450"/>
    </location>
</feature>
<proteinExistence type="predicted"/>
<dbReference type="InterPro" id="IPR035892">
    <property type="entry name" value="C2_domain_sf"/>
</dbReference>
<name>A0A914GYJ8_GLORO</name>
<feature type="domain" description="C2" evidence="10">
    <location>
        <begin position="1187"/>
        <end position="1308"/>
    </location>
</feature>
<dbReference type="PRINTS" id="PR00399">
    <property type="entry name" value="SYNAPTOTAGMN"/>
</dbReference>
<feature type="compositionally biased region" description="Low complexity" evidence="9">
    <location>
        <begin position="803"/>
        <end position="814"/>
    </location>
</feature>
<keyword evidence="4" id="KW-0862">Zinc</keyword>
<dbReference type="GO" id="GO:0061669">
    <property type="term" value="P:spontaneous neurotransmitter secretion"/>
    <property type="evidence" value="ECO:0007669"/>
    <property type="project" value="TreeGrafter"/>
</dbReference>
<keyword evidence="2" id="KW-0677">Repeat</keyword>
<feature type="compositionally biased region" description="Polar residues" evidence="9">
    <location>
        <begin position="1054"/>
        <end position="1065"/>
    </location>
</feature>
<keyword evidence="1" id="KW-0479">Metal-binding</keyword>
<evidence type="ECO:0000256" key="5">
    <source>
        <dbReference type="ARBA" id="ARBA00022837"/>
    </source>
</evidence>
<evidence type="ECO:0000259" key="11">
    <source>
        <dbReference type="PROSITE" id="PS50178"/>
    </source>
</evidence>
<dbReference type="Gene3D" id="3.30.40.10">
    <property type="entry name" value="Zinc/RING finger domain, C3HC4 (zinc finger)"/>
    <property type="match status" value="1"/>
</dbReference>
<dbReference type="Pfam" id="PF00168">
    <property type="entry name" value="C2"/>
    <property type="match status" value="2"/>
</dbReference>
<feature type="compositionally biased region" description="Polar residues" evidence="9">
    <location>
        <begin position="616"/>
        <end position="628"/>
    </location>
</feature>
<evidence type="ECO:0000256" key="2">
    <source>
        <dbReference type="ARBA" id="ARBA00022737"/>
    </source>
</evidence>
<feature type="compositionally biased region" description="Polar residues" evidence="9">
    <location>
        <begin position="862"/>
        <end position="871"/>
    </location>
</feature>
<organism evidence="13 14">
    <name type="scientific">Globodera rostochiensis</name>
    <name type="common">Golden nematode worm</name>
    <name type="synonym">Heterodera rostochiensis</name>
    <dbReference type="NCBI Taxonomy" id="31243"/>
    <lineage>
        <taxon>Eukaryota</taxon>
        <taxon>Metazoa</taxon>
        <taxon>Ecdysozoa</taxon>
        <taxon>Nematoda</taxon>
        <taxon>Chromadorea</taxon>
        <taxon>Rhabditida</taxon>
        <taxon>Tylenchina</taxon>
        <taxon>Tylenchomorpha</taxon>
        <taxon>Tylenchoidea</taxon>
        <taxon>Heteroderidae</taxon>
        <taxon>Heteroderinae</taxon>
        <taxon>Globodera</taxon>
    </lineage>
</organism>
<feature type="compositionally biased region" description="Low complexity" evidence="9">
    <location>
        <begin position="948"/>
        <end position="960"/>
    </location>
</feature>
<dbReference type="InterPro" id="IPR001565">
    <property type="entry name" value="Synaptotagmin"/>
</dbReference>